<dbReference type="GO" id="GO:0042780">
    <property type="term" value="P:tRNA 3'-end processing"/>
    <property type="evidence" value="ECO:0007669"/>
    <property type="project" value="UniProtKB-UniRule"/>
</dbReference>
<dbReference type="InterPro" id="IPR006292">
    <property type="entry name" value="RNase_D"/>
</dbReference>
<dbReference type="InterPro" id="IPR012337">
    <property type="entry name" value="RNaseH-like_sf"/>
</dbReference>
<name>A0A0E3YZG3_9GAMM</name>
<keyword evidence="9" id="KW-1185">Reference proteome</keyword>
<dbReference type="InterPro" id="IPR051086">
    <property type="entry name" value="RNase_D-like"/>
</dbReference>
<keyword evidence="3 6" id="KW-0540">Nuclease</keyword>
<dbReference type="Gene3D" id="3.30.420.10">
    <property type="entry name" value="Ribonuclease H-like superfamily/Ribonuclease H"/>
    <property type="match status" value="1"/>
</dbReference>
<dbReference type="HAMAP" id="MF_01899">
    <property type="entry name" value="RNase_D"/>
    <property type="match status" value="1"/>
</dbReference>
<keyword evidence="1 6" id="KW-0963">Cytoplasm</keyword>
<dbReference type="EMBL" id="CP011144">
    <property type="protein sequence ID" value="AKC85477.1"/>
    <property type="molecule type" value="Genomic_DNA"/>
</dbReference>
<comment type="catalytic activity">
    <reaction evidence="6">
        <text>Exonucleolytic cleavage that removes extra residues from the 3'-terminus of tRNA to produce 5'-mononucleotides.</text>
        <dbReference type="EC" id="3.1.13.5"/>
    </reaction>
</comment>
<dbReference type="PANTHER" id="PTHR47649">
    <property type="entry name" value="RIBONUCLEASE D"/>
    <property type="match status" value="1"/>
</dbReference>
<comment type="similarity">
    <text evidence="6">Belongs to the RNase D family.</text>
</comment>
<evidence type="ECO:0000256" key="4">
    <source>
        <dbReference type="ARBA" id="ARBA00022801"/>
    </source>
</evidence>
<dbReference type="SUPFAM" id="SSF47819">
    <property type="entry name" value="HRDC-like"/>
    <property type="match status" value="2"/>
</dbReference>
<evidence type="ECO:0000313" key="8">
    <source>
        <dbReference type="EMBL" id="AKC85477.1"/>
    </source>
</evidence>
<dbReference type="SMART" id="SM00474">
    <property type="entry name" value="35EXOc"/>
    <property type="match status" value="1"/>
</dbReference>
<sequence length="364" mass="40118">MSEPLWIDQPAELLRRLEEAPPRIGLDTEFIRERTYWPRLALVQMAVGDEILLVDPLVPGMPAALAAWLEAPGVLKVMHSASEDLIAFKCACGALPRPMFDTQIAAALDGIGAGLGYQKLVEQLAGVTLPKGETRSDWLRRPLSAAQLEYAADDVRHLAALHDATAAKLRDLGREDWLAEDVERLLANAARDEGEAWPHLSMRSAQFLEGAGQRRLLRLLRWRDQHARDNDLPRSWVLDNELAVALSRDPPADAGALQRRLEALPKSPRRLSAAIWQALSTPLDDEERMPAPSAEPDRNAVKRLQDAVARRSAELALPDGVLASRRHLEALLDGGQWPAPLQGWRRRELEPALAPLLAPAATAG</sequence>
<gene>
    <name evidence="6" type="primary">rnd</name>
    <name evidence="8" type="ORF">WQ53_00515</name>
</gene>
<dbReference type="CDD" id="cd06142">
    <property type="entry name" value="RNaseD_exo"/>
    <property type="match status" value="1"/>
</dbReference>
<evidence type="ECO:0000256" key="6">
    <source>
        <dbReference type="HAMAP-Rule" id="MF_01899"/>
    </source>
</evidence>
<dbReference type="GO" id="GO:0003676">
    <property type="term" value="F:nucleic acid binding"/>
    <property type="evidence" value="ECO:0007669"/>
    <property type="project" value="InterPro"/>
</dbReference>
<keyword evidence="5 6" id="KW-0269">Exonuclease</keyword>
<keyword evidence="2 6" id="KW-0819">tRNA processing</keyword>
<comment type="function">
    <text evidence="6">Exonuclease involved in the 3' processing of various precursor tRNAs. Initiates hydrolysis at the 3'-terminus of an RNA molecule and releases 5'-mononucleotides.</text>
</comment>
<reference evidence="8 9" key="1">
    <citation type="journal article" date="2015" name="Genome Announc.">
        <title>Complete Genome Sequence of Pseudoxanthomonas suwonensis Strain J1, a Cellulose-Degrading Bacterium Isolated from Leaf- and Wood-Enriched Soil.</title>
        <authorList>
            <person name="Hou L."/>
            <person name="Jiang J."/>
            <person name="Xu Z."/>
            <person name="Zhou Y."/>
            <person name="Leung F.C."/>
        </authorList>
    </citation>
    <scope>NUCLEOTIDE SEQUENCE [LARGE SCALE GENOMIC DNA]</scope>
    <source>
        <strain evidence="8 9">J1</strain>
    </source>
</reference>
<dbReference type="GO" id="GO:0000166">
    <property type="term" value="F:nucleotide binding"/>
    <property type="evidence" value="ECO:0007669"/>
    <property type="project" value="InterPro"/>
</dbReference>
<evidence type="ECO:0000256" key="1">
    <source>
        <dbReference type="ARBA" id="ARBA00022490"/>
    </source>
</evidence>
<dbReference type="RefSeq" id="WP_052629516.1">
    <property type="nucleotide sequence ID" value="NZ_CP011144.1"/>
</dbReference>
<dbReference type="NCBIfam" id="TIGR01388">
    <property type="entry name" value="rnd"/>
    <property type="match status" value="1"/>
</dbReference>
<dbReference type="InterPro" id="IPR002562">
    <property type="entry name" value="3'-5'_exonuclease_dom"/>
</dbReference>
<dbReference type="KEGG" id="psuw:WQ53_00515"/>
<evidence type="ECO:0000313" key="9">
    <source>
        <dbReference type="Proteomes" id="UP000033067"/>
    </source>
</evidence>
<dbReference type="InterPro" id="IPR010997">
    <property type="entry name" value="HRDC-like_sf"/>
</dbReference>
<dbReference type="GO" id="GO:0008408">
    <property type="term" value="F:3'-5' exonuclease activity"/>
    <property type="evidence" value="ECO:0007669"/>
    <property type="project" value="InterPro"/>
</dbReference>
<comment type="subcellular location">
    <subcellularLocation>
        <location evidence="6">Cytoplasm</location>
    </subcellularLocation>
</comment>
<keyword evidence="4 6" id="KW-0378">Hydrolase</keyword>
<dbReference type="OrthoDB" id="9800549at2"/>
<dbReference type="GO" id="GO:0005737">
    <property type="term" value="C:cytoplasm"/>
    <property type="evidence" value="ECO:0007669"/>
    <property type="project" value="UniProtKB-SubCell"/>
</dbReference>
<comment type="cofactor">
    <cofactor evidence="6">
        <name>a divalent metal cation</name>
        <dbReference type="ChEBI" id="CHEBI:60240"/>
    </cofactor>
</comment>
<evidence type="ECO:0000256" key="3">
    <source>
        <dbReference type="ARBA" id="ARBA00022722"/>
    </source>
</evidence>
<dbReference type="InterPro" id="IPR002121">
    <property type="entry name" value="HRDC_dom"/>
</dbReference>
<dbReference type="PANTHER" id="PTHR47649:SF1">
    <property type="entry name" value="RIBONUCLEASE D"/>
    <property type="match status" value="1"/>
</dbReference>
<dbReference type="GO" id="GO:0033890">
    <property type="term" value="F:ribonuclease D activity"/>
    <property type="evidence" value="ECO:0007669"/>
    <property type="project" value="UniProtKB-UniRule"/>
</dbReference>
<evidence type="ECO:0000259" key="7">
    <source>
        <dbReference type="PROSITE" id="PS50967"/>
    </source>
</evidence>
<dbReference type="EC" id="3.1.13.5" evidence="6"/>
<proteinExistence type="inferred from homology"/>
<accession>A0A0E3YZG3</accession>
<organism evidence="8 9">
    <name type="scientific">Pseudoxanthomonas suwonensis</name>
    <dbReference type="NCBI Taxonomy" id="314722"/>
    <lineage>
        <taxon>Bacteria</taxon>
        <taxon>Pseudomonadati</taxon>
        <taxon>Pseudomonadota</taxon>
        <taxon>Gammaproteobacteria</taxon>
        <taxon>Lysobacterales</taxon>
        <taxon>Lysobacteraceae</taxon>
        <taxon>Pseudoxanthomonas</taxon>
    </lineage>
</organism>
<dbReference type="AlphaFoldDB" id="A0A0E3YZG3"/>
<dbReference type="Proteomes" id="UP000033067">
    <property type="component" value="Chromosome"/>
</dbReference>
<dbReference type="PATRIC" id="fig|314722.6.peg.110"/>
<dbReference type="SUPFAM" id="SSF53098">
    <property type="entry name" value="Ribonuclease H-like"/>
    <property type="match status" value="1"/>
</dbReference>
<dbReference type="InterPro" id="IPR044876">
    <property type="entry name" value="HRDC_dom_sf"/>
</dbReference>
<dbReference type="Gene3D" id="1.10.150.80">
    <property type="entry name" value="HRDC domain"/>
    <property type="match status" value="2"/>
</dbReference>
<feature type="domain" description="HRDC" evidence="7">
    <location>
        <begin position="209"/>
        <end position="289"/>
    </location>
</feature>
<protein>
    <recommendedName>
        <fullName evidence="6">Ribonuclease D</fullName>
        <shortName evidence="6">RNase D</shortName>
        <ecNumber evidence="6">3.1.13.5</ecNumber>
    </recommendedName>
</protein>
<dbReference type="PROSITE" id="PS50967">
    <property type="entry name" value="HRDC"/>
    <property type="match status" value="1"/>
</dbReference>
<evidence type="ECO:0000256" key="2">
    <source>
        <dbReference type="ARBA" id="ARBA00022694"/>
    </source>
</evidence>
<dbReference type="Pfam" id="PF01612">
    <property type="entry name" value="DNA_pol_A_exo1"/>
    <property type="match status" value="1"/>
</dbReference>
<dbReference type="InterPro" id="IPR036397">
    <property type="entry name" value="RNaseH_sf"/>
</dbReference>
<evidence type="ECO:0000256" key="5">
    <source>
        <dbReference type="ARBA" id="ARBA00022839"/>
    </source>
</evidence>